<evidence type="ECO:0000313" key="2">
    <source>
        <dbReference type="Proteomes" id="UP000685013"/>
    </source>
</evidence>
<accession>A0AAV6P5P9</accession>
<dbReference type="AlphaFoldDB" id="A0AAV6P5P9"/>
<evidence type="ECO:0000313" key="1">
    <source>
        <dbReference type="EMBL" id="KAG6607047.1"/>
    </source>
</evidence>
<dbReference type="EMBL" id="JAGKQH010000001">
    <property type="protein sequence ID" value="KAG6607047.1"/>
    <property type="molecule type" value="Genomic_DNA"/>
</dbReference>
<proteinExistence type="predicted"/>
<reference evidence="1 2" key="1">
    <citation type="journal article" date="2021" name="Hortic Res">
        <title>The domestication of Cucurbita argyrosperma as revealed by the genome of its wild relative.</title>
        <authorList>
            <person name="Barrera-Redondo J."/>
            <person name="Sanchez-de la Vega G."/>
            <person name="Aguirre-Liguori J.A."/>
            <person name="Castellanos-Morales G."/>
            <person name="Gutierrez-Guerrero Y.T."/>
            <person name="Aguirre-Dugua X."/>
            <person name="Aguirre-Planter E."/>
            <person name="Tenaillon M.I."/>
            <person name="Lira-Saade R."/>
            <person name="Eguiarte L.E."/>
        </authorList>
    </citation>
    <scope>NUCLEOTIDE SEQUENCE [LARGE SCALE GENOMIC DNA]</scope>
    <source>
        <strain evidence="1">JBR-2021</strain>
    </source>
</reference>
<dbReference type="PANTHER" id="PTHR37383">
    <property type="entry name" value="OS01G0694200 PROTEIN"/>
    <property type="match status" value="1"/>
</dbReference>
<name>A0AAV6P5P9_9ROSI</name>
<keyword evidence="2" id="KW-1185">Reference proteome</keyword>
<dbReference type="PANTHER" id="PTHR37383:SF1">
    <property type="entry name" value="OS01G0694200 PROTEIN"/>
    <property type="match status" value="1"/>
</dbReference>
<dbReference type="Proteomes" id="UP000685013">
    <property type="component" value="Chromosome 1"/>
</dbReference>
<comment type="caution">
    <text evidence="1">The sequence shown here is derived from an EMBL/GenBank/DDBJ whole genome shotgun (WGS) entry which is preliminary data.</text>
</comment>
<protein>
    <submittedName>
        <fullName evidence="1">Uncharacterized protein</fullName>
    </submittedName>
</protein>
<gene>
    <name evidence="1" type="ORF">SDJN03_00389</name>
</gene>
<feature type="non-terminal residue" evidence="1">
    <location>
        <position position="1"/>
    </location>
</feature>
<sequence length="545" mass="59707">MVVVQATKLSLPNPSLSSPQITSFLFEPHSLSLALMHSDSSFSLYPSFSPFFLSSLPSPQLVVPSPSSSAAFVALRNSDSNSDSKVLFVVSGPHQGGSRILLRFYVLETCNLFRRVRVVCTQKDLRSDDKLGVLVNLRHGLSVRLAGSVNFFAIYSISSSKIWVFAVKMVAGGDGRDDVMDLKLMRCAVIDCCKPIWSISISFGYLLLGEDNGVRVLNLRPFVRGRGRKVRNLYAKREVHKSFLPHGEVYGTSGGTDLNGGSLFVGNNGLNEHASRSDGAQSSAICNGSLDGKMDKHFDSVRSRSVKLRQDSSEGGLYFVALKGRGNEDLRSAKMMPLKALSIQALSPRKILILDSVGDLHLLHLASSANGSDFSYNIRPLPHLMKVQTLTSVPDTSIRNQTVWLSDKQHSVHMMMIPDVDSDVTENRGNESEEVLMKKISDMQVIFAGEKIQDITSLSANAVLILGQGAKREARGHGKLCAHPSYFIYVFRVNCFLGAIFKGHFSFKAVLDDLVQSGGFLASCCAQSSHMSMSMVNKIQEDRSE</sequence>
<organism evidence="1 2">
    <name type="scientific">Cucurbita argyrosperma subsp. sororia</name>
    <dbReference type="NCBI Taxonomy" id="37648"/>
    <lineage>
        <taxon>Eukaryota</taxon>
        <taxon>Viridiplantae</taxon>
        <taxon>Streptophyta</taxon>
        <taxon>Embryophyta</taxon>
        <taxon>Tracheophyta</taxon>
        <taxon>Spermatophyta</taxon>
        <taxon>Magnoliopsida</taxon>
        <taxon>eudicotyledons</taxon>
        <taxon>Gunneridae</taxon>
        <taxon>Pentapetalae</taxon>
        <taxon>rosids</taxon>
        <taxon>fabids</taxon>
        <taxon>Cucurbitales</taxon>
        <taxon>Cucurbitaceae</taxon>
        <taxon>Cucurbiteae</taxon>
        <taxon>Cucurbita</taxon>
    </lineage>
</organism>